<dbReference type="AlphaFoldDB" id="A0A8T2QGW8"/>
<organism evidence="2 3">
    <name type="scientific">Ceratopteris richardii</name>
    <name type="common">Triangle waterfern</name>
    <dbReference type="NCBI Taxonomy" id="49495"/>
    <lineage>
        <taxon>Eukaryota</taxon>
        <taxon>Viridiplantae</taxon>
        <taxon>Streptophyta</taxon>
        <taxon>Embryophyta</taxon>
        <taxon>Tracheophyta</taxon>
        <taxon>Polypodiopsida</taxon>
        <taxon>Polypodiidae</taxon>
        <taxon>Polypodiales</taxon>
        <taxon>Pteridineae</taxon>
        <taxon>Pteridaceae</taxon>
        <taxon>Parkerioideae</taxon>
        <taxon>Ceratopteris</taxon>
    </lineage>
</organism>
<reference evidence="2" key="1">
    <citation type="submission" date="2021-08" db="EMBL/GenBank/DDBJ databases">
        <title>WGS assembly of Ceratopteris richardii.</title>
        <authorList>
            <person name="Marchant D.B."/>
            <person name="Chen G."/>
            <person name="Jenkins J."/>
            <person name="Shu S."/>
            <person name="Leebens-Mack J."/>
            <person name="Grimwood J."/>
            <person name="Schmutz J."/>
            <person name="Soltis P."/>
            <person name="Soltis D."/>
            <person name="Chen Z.-H."/>
        </authorList>
    </citation>
    <scope>NUCLEOTIDE SEQUENCE</scope>
    <source>
        <strain evidence="2">Whitten #5841</strain>
        <tissue evidence="2">Leaf</tissue>
    </source>
</reference>
<keyword evidence="3" id="KW-1185">Reference proteome</keyword>
<evidence type="ECO:0000256" key="1">
    <source>
        <dbReference type="SAM" id="MobiDB-lite"/>
    </source>
</evidence>
<dbReference type="EMBL" id="CM035440">
    <property type="protein sequence ID" value="KAH7283129.1"/>
    <property type="molecule type" value="Genomic_DNA"/>
</dbReference>
<dbReference type="Proteomes" id="UP000825935">
    <property type="component" value="Chromosome 35"/>
</dbReference>
<proteinExistence type="predicted"/>
<evidence type="ECO:0000313" key="2">
    <source>
        <dbReference type="EMBL" id="KAH7283129.1"/>
    </source>
</evidence>
<feature type="compositionally biased region" description="Basic residues" evidence="1">
    <location>
        <begin position="55"/>
        <end position="65"/>
    </location>
</feature>
<evidence type="ECO:0000313" key="3">
    <source>
        <dbReference type="Proteomes" id="UP000825935"/>
    </source>
</evidence>
<accession>A0A8T2QGW8</accession>
<gene>
    <name evidence="2" type="ORF">KP509_35G062700</name>
</gene>
<name>A0A8T2QGW8_CERRI</name>
<comment type="caution">
    <text evidence="2">The sequence shown here is derived from an EMBL/GenBank/DDBJ whole genome shotgun (WGS) entry which is preliminary data.</text>
</comment>
<sequence length="90" mass="9936">MVEAGRDRWGWRERREEVWRKGEEGVDRGGGRDEVGMGVALKASRGRRNGWAGGRGRRRGWRGRIGKGGGGGGEMWTWWVGGGRGERVAG</sequence>
<feature type="region of interest" description="Disordered" evidence="1">
    <location>
        <begin position="45"/>
        <end position="90"/>
    </location>
</feature>
<protein>
    <submittedName>
        <fullName evidence="2">Uncharacterized protein</fullName>
    </submittedName>
</protein>